<evidence type="ECO:0000313" key="2">
    <source>
        <dbReference type="EMBL" id="KAG7379467.1"/>
    </source>
</evidence>
<reference evidence="2" key="1">
    <citation type="submission" date="2021-02" db="EMBL/GenBank/DDBJ databases">
        <authorList>
            <person name="Palmer J.M."/>
        </authorList>
    </citation>
    <scope>NUCLEOTIDE SEQUENCE</scope>
    <source>
        <strain evidence="2">SCRP734</strain>
    </source>
</reference>
<evidence type="ECO:0008006" key="4">
    <source>
        <dbReference type="Google" id="ProtNLM"/>
    </source>
</evidence>
<organism evidence="2 3">
    <name type="scientific">Phytophthora pseudosyringae</name>
    <dbReference type="NCBI Taxonomy" id="221518"/>
    <lineage>
        <taxon>Eukaryota</taxon>
        <taxon>Sar</taxon>
        <taxon>Stramenopiles</taxon>
        <taxon>Oomycota</taxon>
        <taxon>Peronosporomycetes</taxon>
        <taxon>Peronosporales</taxon>
        <taxon>Peronosporaceae</taxon>
        <taxon>Phytophthora</taxon>
    </lineage>
</organism>
<dbReference type="Pfam" id="PF03596">
    <property type="entry name" value="Cad"/>
    <property type="match status" value="2"/>
</dbReference>
<feature type="transmembrane region" description="Helical" evidence="1">
    <location>
        <begin position="6"/>
        <end position="32"/>
    </location>
</feature>
<evidence type="ECO:0000313" key="3">
    <source>
        <dbReference type="Proteomes" id="UP000694044"/>
    </source>
</evidence>
<feature type="transmembrane region" description="Helical" evidence="1">
    <location>
        <begin position="44"/>
        <end position="65"/>
    </location>
</feature>
<proteinExistence type="predicted"/>
<dbReference type="InterPro" id="IPR004676">
    <property type="entry name" value="Cd-R_transporter"/>
</dbReference>
<gene>
    <name evidence="2" type="ORF">PHYPSEUDO_008541</name>
</gene>
<feature type="transmembrane region" description="Helical" evidence="1">
    <location>
        <begin position="258"/>
        <end position="280"/>
    </location>
</feature>
<feature type="transmembrane region" description="Helical" evidence="1">
    <location>
        <begin position="292"/>
        <end position="310"/>
    </location>
</feature>
<evidence type="ECO:0000256" key="1">
    <source>
        <dbReference type="SAM" id="Phobius"/>
    </source>
</evidence>
<keyword evidence="1" id="KW-0472">Membrane</keyword>
<dbReference type="Proteomes" id="UP000694044">
    <property type="component" value="Unassembled WGS sequence"/>
</dbReference>
<protein>
    <recommendedName>
        <fullName evidence="4">Cadmium resistance transporter</fullName>
    </recommendedName>
</protein>
<accession>A0A8T1VDR9</accession>
<dbReference type="OrthoDB" id="3791566at2759"/>
<sequence>MGIWGVIASAVVMFASTNIDVAIVLVVCFANAAEGKDGLKARHVWIGQFIGFSILVAISLAGALAGSFLPPHYSGLLGFVPLCMGFVKVKEWCNKDEGASDDDLECGGDYRLHAAEQAELAALEVTGQKGQVSRQSTISEADSADGQGERDYQLEAGLNDMSIGFHEEKAAICEPSCGDECTGVAWNPEEGSQSSGLVAEEVWSLNSRTSVDDIRPSARWLAIFSFHSLKMTAVTLSNGGDNVAVYISGLGTYRAGDILLTLAIFYLLLIVWLYVTHAFVSIRLMSNFIRKYGIYIIPIALVSLGVYILWSAEVLCLVSSTC</sequence>
<keyword evidence="3" id="KW-1185">Reference proteome</keyword>
<comment type="caution">
    <text evidence="2">The sequence shown here is derived from an EMBL/GenBank/DDBJ whole genome shotgun (WGS) entry which is preliminary data.</text>
</comment>
<dbReference type="AlphaFoldDB" id="A0A8T1VDR9"/>
<keyword evidence="1" id="KW-1133">Transmembrane helix</keyword>
<keyword evidence="1" id="KW-0812">Transmembrane</keyword>
<name>A0A8T1VDR9_9STRA</name>
<dbReference type="EMBL" id="JAGDFM010000347">
    <property type="protein sequence ID" value="KAG7379467.1"/>
    <property type="molecule type" value="Genomic_DNA"/>
</dbReference>